<proteinExistence type="inferred from homology"/>
<dbReference type="PANTHER" id="PTHR11733">
    <property type="entry name" value="ZINC METALLOPROTEASE FAMILY M13 NEPRILYSIN-RELATED"/>
    <property type="match status" value="1"/>
</dbReference>
<dbReference type="PROSITE" id="PS51885">
    <property type="entry name" value="NEPRILYSIN"/>
    <property type="match status" value="1"/>
</dbReference>
<dbReference type="SUPFAM" id="SSF55486">
    <property type="entry name" value="Metalloproteases ('zincins'), catalytic domain"/>
    <property type="match status" value="1"/>
</dbReference>
<evidence type="ECO:0000313" key="4">
    <source>
        <dbReference type="Proteomes" id="UP000283509"/>
    </source>
</evidence>
<feature type="domain" description="Peptidase M13 C-terminal" evidence="2">
    <location>
        <begin position="18"/>
        <end position="123"/>
    </location>
</feature>
<keyword evidence="4" id="KW-1185">Reference proteome</keyword>
<dbReference type="GO" id="GO:0016485">
    <property type="term" value="P:protein processing"/>
    <property type="evidence" value="ECO:0007669"/>
    <property type="project" value="TreeGrafter"/>
</dbReference>
<dbReference type="EMBL" id="QCYY01001774">
    <property type="protein sequence ID" value="ROT75426.1"/>
    <property type="molecule type" value="Genomic_DNA"/>
</dbReference>
<dbReference type="GO" id="GO:0005886">
    <property type="term" value="C:plasma membrane"/>
    <property type="evidence" value="ECO:0007669"/>
    <property type="project" value="TreeGrafter"/>
</dbReference>
<dbReference type="Proteomes" id="UP000283509">
    <property type="component" value="Unassembled WGS sequence"/>
</dbReference>
<dbReference type="InterPro" id="IPR018497">
    <property type="entry name" value="Peptidase_M13_C"/>
</dbReference>
<evidence type="ECO:0000313" key="3">
    <source>
        <dbReference type="EMBL" id="ROT75426.1"/>
    </source>
</evidence>
<comment type="similarity">
    <text evidence="1">Belongs to the peptidase M13 family.</text>
</comment>
<evidence type="ECO:0000259" key="2">
    <source>
        <dbReference type="Pfam" id="PF01431"/>
    </source>
</evidence>
<dbReference type="InterPro" id="IPR024079">
    <property type="entry name" value="MetalloPept_cat_dom_sf"/>
</dbReference>
<gene>
    <name evidence="3" type="ORF">C7M84_006032</name>
</gene>
<dbReference type="InterPro" id="IPR000718">
    <property type="entry name" value="Peptidase_M13"/>
</dbReference>
<dbReference type="GO" id="GO:0004222">
    <property type="term" value="F:metalloendopeptidase activity"/>
    <property type="evidence" value="ECO:0007669"/>
    <property type="project" value="InterPro"/>
</dbReference>
<sequence>MVSTKWTKLASTSTPSTPLARNIADNAGIKIAYQAYKKWAEKNEEQVTVPYVNLTHDQLFFLNFGQIWCENNRPEAMLTKIRSGQHSPNKFRVIGTLSNSEDFSRAYNCPVGSRMNPERKCKVW</sequence>
<name>A0A3R7M813_PENVA</name>
<accession>A0A3R7M813</accession>
<evidence type="ECO:0000256" key="1">
    <source>
        <dbReference type="ARBA" id="ARBA00007357"/>
    </source>
</evidence>
<dbReference type="PANTHER" id="PTHR11733:SF167">
    <property type="entry name" value="FI17812P1-RELATED"/>
    <property type="match status" value="1"/>
</dbReference>
<dbReference type="Pfam" id="PF01431">
    <property type="entry name" value="Peptidase_M13"/>
    <property type="match status" value="1"/>
</dbReference>
<reference evidence="3 4" key="2">
    <citation type="submission" date="2019-01" db="EMBL/GenBank/DDBJ databases">
        <title>The decoding of complex shrimp genome reveals the adaptation for benthos swimmer, frequently molting mechanism and breeding impact on genome.</title>
        <authorList>
            <person name="Sun Y."/>
            <person name="Gao Y."/>
            <person name="Yu Y."/>
        </authorList>
    </citation>
    <scope>NUCLEOTIDE SEQUENCE [LARGE SCALE GENOMIC DNA]</scope>
    <source>
        <tissue evidence="3">Muscle</tissue>
    </source>
</reference>
<dbReference type="Gene3D" id="3.40.390.10">
    <property type="entry name" value="Collagenase (Catalytic Domain)"/>
    <property type="match status" value="1"/>
</dbReference>
<organism evidence="3 4">
    <name type="scientific">Penaeus vannamei</name>
    <name type="common">Whiteleg shrimp</name>
    <name type="synonym">Litopenaeus vannamei</name>
    <dbReference type="NCBI Taxonomy" id="6689"/>
    <lineage>
        <taxon>Eukaryota</taxon>
        <taxon>Metazoa</taxon>
        <taxon>Ecdysozoa</taxon>
        <taxon>Arthropoda</taxon>
        <taxon>Crustacea</taxon>
        <taxon>Multicrustacea</taxon>
        <taxon>Malacostraca</taxon>
        <taxon>Eumalacostraca</taxon>
        <taxon>Eucarida</taxon>
        <taxon>Decapoda</taxon>
        <taxon>Dendrobranchiata</taxon>
        <taxon>Penaeoidea</taxon>
        <taxon>Penaeidae</taxon>
        <taxon>Penaeus</taxon>
    </lineage>
</organism>
<comment type="caution">
    <text evidence="3">The sequence shown here is derived from an EMBL/GenBank/DDBJ whole genome shotgun (WGS) entry which is preliminary data.</text>
</comment>
<reference evidence="3 4" key="1">
    <citation type="submission" date="2018-04" db="EMBL/GenBank/DDBJ databases">
        <authorList>
            <person name="Zhang X."/>
            <person name="Yuan J."/>
            <person name="Li F."/>
            <person name="Xiang J."/>
        </authorList>
    </citation>
    <scope>NUCLEOTIDE SEQUENCE [LARGE SCALE GENOMIC DNA]</scope>
    <source>
        <tissue evidence="3">Muscle</tissue>
    </source>
</reference>
<dbReference type="AlphaFoldDB" id="A0A3R7M813"/>
<dbReference type="STRING" id="6689.A0A3R7M813"/>
<dbReference type="OrthoDB" id="6475849at2759"/>
<protein>
    <submittedName>
        <fullName evidence="3">Putative membrane metallo-endopeptidase-like 1</fullName>
    </submittedName>
</protein>